<accession>A0AAE1TRC0</accession>
<organism evidence="1 2">
    <name type="scientific">Petrolisthes manimaculis</name>
    <dbReference type="NCBI Taxonomy" id="1843537"/>
    <lineage>
        <taxon>Eukaryota</taxon>
        <taxon>Metazoa</taxon>
        <taxon>Ecdysozoa</taxon>
        <taxon>Arthropoda</taxon>
        <taxon>Crustacea</taxon>
        <taxon>Multicrustacea</taxon>
        <taxon>Malacostraca</taxon>
        <taxon>Eumalacostraca</taxon>
        <taxon>Eucarida</taxon>
        <taxon>Decapoda</taxon>
        <taxon>Pleocyemata</taxon>
        <taxon>Anomura</taxon>
        <taxon>Galatheoidea</taxon>
        <taxon>Porcellanidae</taxon>
        <taxon>Petrolisthes</taxon>
    </lineage>
</organism>
<dbReference type="Proteomes" id="UP001292094">
    <property type="component" value="Unassembled WGS sequence"/>
</dbReference>
<keyword evidence="2" id="KW-1185">Reference proteome</keyword>
<evidence type="ECO:0000313" key="1">
    <source>
        <dbReference type="EMBL" id="KAK4295323.1"/>
    </source>
</evidence>
<evidence type="ECO:0000313" key="2">
    <source>
        <dbReference type="Proteomes" id="UP001292094"/>
    </source>
</evidence>
<dbReference type="EMBL" id="JAWZYT010004103">
    <property type="protein sequence ID" value="KAK4295323.1"/>
    <property type="molecule type" value="Genomic_DNA"/>
</dbReference>
<proteinExistence type="predicted"/>
<reference evidence="1" key="1">
    <citation type="submission" date="2023-11" db="EMBL/GenBank/DDBJ databases">
        <title>Genome assemblies of two species of porcelain crab, Petrolisthes cinctipes and Petrolisthes manimaculis (Anomura: Porcellanidae).</title>
        <authorList>
            <person name="Angst P."/>
        </authorList>
    </citation>
    <scope>NUCLEOTIDE SEQUENCE</scope>
    <source>
        <strain evidence="1">PB745_02</strain>
        <tissue evidence="1">Gill</tissue>
    </source>
</reference>
<sequence length="220" mass="25023">MPWTDPVIRTTGEVRSTTTRPQVPSCEFKWSVPGVRVLSHLCGLVVVCRLRSYMQTTLIQKQIILLMMVSSLCERFSSKSRRRRRMRPMATLMTSKVAVIVVTELMDMDNSDTIVTVVWECCDPGVVMVMWQRCGGAVPHVMCERGLVSPVLVKVHEYVEYARAHVCVRVRARLTMPASEGRESDDQGDDPRRVLVNHNKRLRSDAEHLLTFLSGCGYRT</sequence>
<protein>
    <submittedName>
        <fullName evidence="1">Uncharacterized protein</fullName>
    </submittedName>
</protein>
<dbReference type="AlphaFoldDB" id="A0AAE1TRC0"/>
<name>A0AAE1TRC0_9EUCA</name>
<comment type="caution">
    <text evidence="1">The sequence shown here is derived from an EMBL/GenBank/DDBJ whole genome shotgun (WGS) entry which is preliminary data.</text>
</comment>
<gene>
    <name evidence="1" type="ORF">Pmani_032101</name>
</gene>